<reference evidence="2" key="1">
    <citation type="journal article" date="2022" name="Mol. Ecol. Resour.">
        <title>The genomes of chicory, endive, great burdock and yacon provide insights into Asteraceae palaeo-polyploidization history and plant inulin production.</title>
        <authorList>
            <person name="Fan W."/>
            <person name="Wang S."/>
            <person name="Wang H."/>
            <person name="Wang A."/>
            <person name="Jiang F."/>
            <person name="Liu H."/>
            <person name="Zhao H."/>
            <person name="Xu D."/>
            <person name="Zhang Y."/>
        </authorList>
    </citation>
    <scope>NUCLEOTIDE SEQUENCE [LARGE SCALE GENOMIC DNA]</scope>
    <source>
        <strain evidence="2">cv. Punajuju</strain>
    </source>
</reference>
<sequence>MKEVSVGTKPLRLQTFSLTNTTHVFVASDSANVIYSSNKKLFYSNVNLEEVGHMCPFSSVAFPNSLAFVEENTLSVGTIGEDFQRLNVRSIYFSEQLTCIAQQEKSKTFAICSNSTVHLLDDHTFETLHTYQLADGELGYSIVSCSFSGDEEEYYCVGTNQGRVLVFVVNGRRLELAGCERYYHCGIHTLNVYKGRLFAVLSDKLLLLKWMLCNDGIRKLNILT</sequence>
<protein>
    <submittedName>
        <fullName evidence="1">Uncharacterized protein</fullName>
    </submittedName>
</protein>
<dbReference type="Proteomes" id="UP001055811">
    <property type="component" value="Linkage Group LG09"/>
</dbReference>
<gene>
    <name evidence="1" type="ORF">L2E82_49880</name>
</gene>
<keyword evidence="2" id="KW-1185">Reference proteome</keyword>
<organism evidence="1 2">
    <name type="scientific">Cichorium intybus</name>
    <name type="common">Chicory</name>
    <dbReference type="NCBI Taxonomy" id="13427"/>
    <lineage>
        <taxon>Eukaryota</taxon>
        <taxon>Viridiplantae</taxon>
        <taxon>Streptophyta</taxon>
        <taxon>Embryophyta</taxon>
        <taxon>Tracheophyta</taxon>
        <taxon>Spermatophyta</taxon>
        <taxon>Magnoliopsida</taxon>
        <taxon>eudicotyledons</taxon>
        <taxon>Gunneridae</taxon>
        <taxon>Pentapetalae</taxon>
        <taxon>asterids</taxon>
        <taxon>campanulids</taxon>
        <taxon>Asterales</taxon>
        <taxon>Asteraceae</taxon>
        <taxon>Cichorioideae</taxon>
        <taxon>Cichorieae</taxon>
        <taxon>Cichoriinae</taxon>
        <taxon>Cichorium</taxon>
    </lineage>
</organism>
<reference evidence="1 2" key="2">
    <citation type="journal article" date="2022" name="Mol. Ecol. Resour.">
        <title>The genomes of chicory, endive, great burdock and yacon provide insights into Asteraceae paleo-polyploidization history and plant inulin production.</title>
        <authorList>
            <person name="Fan W."/>
            <person name="Wang S."/>
            <person name="Wang H."/>
            <person name="Wang A."/>
            <person name="Jiang F."/>
            <person name="Liu H."/>
            <person name="Zhao H."/>
            <person name="Xu D."/>
            <person name="Zhang Y."/>
        </authorList>
    </citation>
    <scope>NUCLEOTIDE SEQUENCE [LARGE SCALE GENOMIC DNA]</scope>
    <source>
        <strain evidence="2">cv. Punajuju</strain>
        <tissue evidence="1">Leaves</tissue>
    </source>
</reference>
<name>A0ACB8Z141_CICIN</name>
<accession>A0ACB8Z141</accession>
<evidence type="ECO:0000313" key="2">
    <source>
        <dbReference type="Proteomes" id="UP001055811"/>
    </source>
</evidence>
<comment type="caution">
    <text evidence="1">The sequence shown here is derived from an EMBL/GenBank/DDBJ whole genome shotgun (WGS) entry which is preliminary data.</text>
</comment>
<dbReference type="EMBL" id="CM042017">
    <property type="protein sequence ID" value="KAI3691517.1"/>
    <property type="molecule type" value="Genomic_DNA"/>
</dbReference>
<proteinExistence type="predicted"/>
<evidence type="ECO:0000313" key="1">
    <source>
        <dbReference type="EMBL" id="KAI3691517.1"/>
    </source>
</evidence>